<proteinExistence type="predicted"/>
<dbReference type="InterPro" id="IPR006517">
    <property type="entry name" value="Phage_terminase_lsu-like_C"/>
</dbReference>
<evidence type="ECO:0000313" key="1">
    <source>
        <dbReference type="EMBL" id="SDH44170.1"/>
    </source>
</evidence>
<evidence type="ECO:0000313" key="2">
    <source>
        <dbReference type="Proteomes" id="UP000198967"/>
    </source>
</evidence>
<sequence length="128" mass="14235">MEVTEPAVAKTLNEDGVGVAEIESNNGGRGWARNVERELKALGSVRCVVKSVPQTQNKEACILASSARVTRHVFMPQGWKHKYPEFYRQVKGYQKKGKSKHDDGPDVRAAIYERVANPKKSGVRVRTA</sequence>
<gene>
    <name evidence="1" type="ORF">SAMN05216377_12282</name>
</gene>
<protein>
    <submittedName>
        <fullName evidence="1">Phage uncharacterized protein (Putative large terminase), C-terminal domain-containing protein</fullName>
    </submittedName>
</protein>
<accession>A0A1G8CGZ3</accession>
<keyword evidence="2" id="KW-1185">Reference proteome</keyword>
<dbReference type="Proteomes" id="UP000198967">
    <property type="component" value="Unassembled WGS sequence"/>
</dbReference>
<reference evidence="1 2" key="1">
    <citation type="submission" date="2016-10" db="EMBL/GenBank/DDBJ databases">
        <authorList>
            <person name="de Groot N.N."/>
        </authorList>
    </citation>
    <scope>NUCLEOTIDE SEQUENCE [LARGE SCALE GENOMIC DNA]</scope>
    <source>
        <strain evidence="1 2">CGMCC 4.3143</strain>
    </source>
</reference>
<dbReference type="NCBIfam" id="TIGR01630">
    <property type="entry name" value="psiM2_ORF9"/>
    <property type="match status" value="1"/>
</dbReference>
<dbReference type="EMBL" id="FNBE01000022">
    <property type="protein sequence ID" value="SDH44170.1"/>
    <property type="molecule type" value="Genomic_DNA"/>
</dbReference>
<dbReference type="AlphaFoldDB" id="A0A1G8CGZ3"/>
<name>A0A1G8CGZ3_PSEOR</name>
<organism evidence="1 2">
    <name type="scientific">Pseudonocardia oroxyli</name>
    <dbReference type="NCBI Taxonomy" id="366584"/>
    <lineage>
        <taxon>Bacteria</taxon>
        <taxon>Bacillati</taxon>
        <taxon>Actinomycetota</taxon>
        <taxon>Actinomycetes</taxon>
        <taxon>Pseudonocardiales</taxon>
        <taxon>Pseudonocardiaceae</taxon>
        <taxon>Pseudonocardia</taxon>
    </lineage>
</organism>